<dbReference type="Proteomes" id="UP001595798">
    <property type="component" value="Unassembled WGS sequence"/>
</dbReference>
<feature type="compositionally biased region" description="Basic and acidic residues" evidence="1">
    <location>
        <begin position="30"/>
        <end position="42"/>
    </location>
</feature>
<protein>
    <submittedName>
        <fullName evidence="3">META domain-containing protein</fullName>
    </submittedName>
</protein>
<sequence>MRLKTLLPATTILTLAGCQTGTPPDTMKASSDDGREQAEAGKAHSSWPPELPLRAIGQEPGWILKLTEDDLDLRYQYGEKRFQAPAPKPEPTDQGYRYTATSSEGQELVLHVRDRYCTDSMSGLPYPYTATVTIENQVLEGCAGDPESLLTGTRWVVEDLNSQGIIDYSRITIEFSGNGRIQGNAGCNRYSGNYEITGEGIDVSELATTSMACAPALMKQEDRVLDTVANARRFGLSETGALELSSGPERSLKALPSD</sequence>
<keyword evidence="4" id="KW-1185">Reference proteome</keyword>
<organism evidence="3 4">
    <name type="scientific">Marinobacter lacisalsi</name>
    <dbReference type="NCBI Taxonomy" id="475979"/>
    <lineage>
        <taxon>Bacteria</taxon>
        <taxon>Pseudomonadati</taxon>
        <taxon>Pseudomonadota</taxon>
        <taxon>Gammaproteobacteria</taxon>
        <taxon>Pseudomonadales</taxon>
        <taxon>Marinobacteraceae</taxon>
        <taxon>Marinobacter</taxon>
    </lineage>
</organism>
<dbReference type="InterPro" id="IPR053147">
    <property type="entry name" value="Hsp_HslJ-like"/>
</dbReference>
<dbReference type="PANTHER" id="PTHR35535:SF1">
    <property type="entry name" value="HEAT SHOCK PROTEIN HSLJ"/>
    <property type="match status" value="1"/>
</dbReference>
<feature type="region of interest" description="Disordered" evidence="1">
    <location>
        <begin position="17"/>
        <end position="51"/>
    </location>
</feature>
<evidence type="ECO:0000313" key="4">
    <source>
        <dbReference type="Proteomes" id="UP001595798"/>
    </source>
</evidence>
<reference evidence="4" key="1">
    <citation type="journal article" date="2019" name="Int. J. Syst. Evol. Microbiol.">
        <title>The Global Catalogue of Microorganisms (GCM) 10K type strain sequencing project: providing services to taxonomists for standard genome sequencing and annotation.</title>
        <authorList>
            <consortium name="The Broad Institute Genomics Platform"/>
            <consortium name="The Broad Institute Genome Sequencing Center for Infectious Disease"/>
            <person name="Wu L."/>
            <person name="Ma J."/>
        </authorList>
    </citation>
    <scope>NUCLEOTIDE SEQUENCE [LARGE SCALE GENOMIC DNA]</scope>
    <source>
        <strain evidence="4">CECT 7297</strain>
    </source>
</reference>
<comment type="caution">
    <text evidence="3">The sequence shown here is derived from an EMBL/GenBank/DDBJ whole genome shotgun (WGS) entry which is preliminary data.</text>
</comment>
<gene>
    <name evidence="3" type="ORF">ACFOZ5_17710</name>
</gene>
<evidence type="ECO:0000259" key="2">
    <source>
        <dbReference type="Pfam" id="PF03724"/>
    </source>
</evidence>
<dbReference type="PANTHER" id="PTHR35535">
    <property type="entry name" value="HEAT SHOCK PROTEIN HSLJ"/>
    <property type="match status" value="1"/>
</dbReference>
<evidence type="ECO:0000313" key="3">
    <source>
        <dbReference type="EMBL" id="MFC4260858.1"/>
    </source>
</evidence>
<dbReference type="PROSITE" id="PS51257">
    <property type="entry name" value="PROKAR_LIPOPROTEIN"/>
    <property type="match status" value="1"/>
</dbReference>
<feature type="domain" description="DUF306" evidence="2">
    <location>
        <begin position="149"/>
        <end position="247"/>
    </location>
</feature>
<dbReference type="InterPro" id="IPR038670">
    <property type="entry name" value="HslJ-like_sf"/>
</dbReference>
<name>A0ABV8QMB8_9GAMM</name>
<dbReference type="InterPro" id="IPR005184">
    <property type="entry name" value="DUF306_Meta_HslJ"/>
</dbReference>
<dbReference type="EMBL" id="JBHSDI010000061">
    <property type="protein sequence ID" value="MFC4260858.1"/>
    <property type="molecule type" value="Genomic_DNA"/>
</dbReference>
<accession>A0ABV8QMB8</accession>
<evidence type="ECO:0000256" key="1">
    <source>
        <dbReference type="SAM" id="MobiDB-lite"/>
    </source>
</evidence>
<dbReference type="Pfam" id="PF03724">
    <property type="entry name" value="META"/>
    <property type="match status" value="1"/>
</dbReference>
<dbReference type="Gene3D" id="2.40.128.270">
    <property type="match status" value="1"/>
</dbReference>
<proteinExistence type="predicted"/>